<dbReference type="PANTHER" id="PTHR31595:SF46">
    <property type="entry name" value="ACYL-COA--STEROL O-ACYLTRANSFERASE 1"/>
    <property type="match status" value="1"/>
</dbReference>
<keyword evidence="11" id="KW-1185">Reference proteome</keyword>
<evidence type="ECO:0000313" key="10">
    <source>
        <dbReference type="EMBL" id="OVA03195.1"/>
    </source>
</evidence>
<gene>
    <name evidence="10" type="ORF">BVC80_6643g1</name>
</gene>
<dbReference type="EMBL" id="MVGT01003794">
    <property type="protein sequence ID" value="OVA03195.1"/>
    <property type="molecule type" value="Genomic_DNA"/>
</dbReference>
<evidence type="ECO:0000256" key="3">
    <source>
        <dbReference type="ARBA" id="ARBA00022679"/>
    </source>
</evidence>
<feature type="domain" description="Wax synthase" evidence="9">
    <location>
        <begin position="16"/>
        <end position="104"/>
    </location>
</feature>
<comment type="similarity">
    <text evidence="2">Belongs to the wax synthase family.</text>
</comment>
<organism evidence="10 11">
    <name type="scientific">Macleaya cordata</name>
    <name type="common">Five-seeded plume-poppy</name>
    <name type="synonym">Bocconia cordata</name>
    <dbReference type="NCBI Taxonomy" id="56857"/>
    <lineage>
        <taxon>Eukaryota</taxon>
        <taxon>Viridiplantae</taxon>
        <taxon>Streptophyta</taxon>
        <taxon>Embryophyta</taxon>
        <taxon>Tracheophyta</taxon>
        <taxon>Spermatophyta</taxon>
        <taxon>Magnoliopsida</taxon>
        <taxon>Ranunculales</taxon>
        <taxon>Papaveraceae</taxon>
        <taxon>Papaveroideae</taxon>
        <taxon>Macleaya</taxon>
    </lineage>
</organism>
<dbReference type="GO" id="GO:0006629">
    <property type="term" value="P:lipid metabolic process"/>
    <property type="evidence" value="ECO:0007669"/>
    <property type="project" value="InterPro"/>
</dbReference>
<comment type="subcellular location">
    <subcellularLocation>
        <location evidence="1">Membrane</location>
        <topology evidence="1">Multi-pass membrane protein</topology>
    </subcellularLocation>
</comment>
<keyword evidence="7" id="KW-0012">Acyltransferase</keyword>
<comment type="caution">
    <text evidence="10">The sequence shown here is derived from an EMBL/GenBank/DDBJ whole genome shotgun (WGS) entry which is preliminary data.</text>
</comment>
<reference evidence="10 11" key="1">
    <citation type="journal article" date="2017" name="Mol. Plant">
        <title>The Genome of Medicinal Plant Macleaya cordata Provides New Insights into Benzylisoquinoline Alkaloids Metabolism.</title>
        <authorList>
            <person name="Liu X."/>
            <person name="Liu Y."/>
            <person name="Huang P."/>
            <person name="Ma Y."/>
            <person name="Qing Z."/>
            <person name="Tang Q."/>
            <person name="Cao H."/>
            <person name="Cheng P."/>
            <person name="Zheng Y."/>
            <person name="Yuan Z."/>
            <person name="Zhou Y."/>
            <person name="Liu J."/>
            <person name="Tang Z."/>
            <person name="Zhuo Y."/>
            <person name="Zhang Y."/>
            <person name="Yu L."/>
            <person name="Huang J."/>
            <person name="Yang P."/>
            <person name="Peng Q."/>
            <person name="Zhang J."/>
            <person name="Jiang W."/>
            <person name="Zhang Z."/>
            <person name="Lin K."/>
            <person name="Ro D.K."/>
            <person name="Chen X."/>
            <person name="Xiong X."/>
            <person name="Shang Y."/>
            <person name="Huang S."/>
            <person name="Zeng J."/>
        </authorList>
    </citation>
    <scope>NUCLEOTIDE SEQUENCE [LARGE SCALE GENOMIC DNA]</scope>
    <source>
        <strain evidence="11">cv. BLH2017</strain>
        <tissue evidence="10">Root</tissue>
    </source>
</reference>
<evidence type="ECO:0000256" key="5">
    <source>
        <dbReference type="ARBA" id="ARBA00022989"/>
    </source>
</evidence>
<dbReference type="PANTHER" id="PTHR31595">
    <property type="entry name" value="LONG-CHAIN-ALCOHOL O-FATTY-ACYLTRANSFERASE 3-RELATED"/>
    <property type="match status" value="1"/>
</dbReference>
<dbReference type="GO" id="GO:0008374">
    <property type="term" value="F:O-acyltransferase activity"/>
    <property type="evidence" value="ECO:0007669"/>
    <property type="project" value="InterPro"/>
</dbReference>
<keyword evidence="5 8" id="KW-1133">Transmembrane helix</keyword>
<keyword evidence="6 8" id="KW-0472">Membrane</keyword>
<dbReference type="OrthoDB" id="1077582at2759"/>
<evidence type="ECO:0000256" key="1">
    <source>
        <dbReference type="ARBA" id="ARBA00004141"/>
    </source>
</evidence>
<feature type="transmembrane region" description="Helical" evidence="8">
    <location>
        <begin position="65"/>
        <end position="87"/>
    </location>
</feature>
<feature type="transmembrane region" description="Helical" evidence="8">
    <location>
        <begin position="129"/>
        <end position="148"/>
    </location>
</feature>
<feature type="transmembrane region" description="Helical" evidence="8">
    <location>
        <begin position="99"/>
        <end position="117"/>
    </location>
</feature>
<evidence type="ECO:0000259" key="9">
    <source>
        <dbReference type="Pfam" id="PF13813"/>
    </source>
</evidence>
<name>A0A200PYF0_MACCD</name>
<proteinExistence type="inferred from homology"/>
<protein>
    <recommendedName>
        <fullName evidence="9">Wax synthase domain-containing protein</fullName>
    </recommendedName>
</protein>
<accession>A0A200PYF0</accession>
<evidence type="ECO:0000256" key="4">
    <source>
        <dbReference type="ARBA" id="ARBA00022692"/>
    </source>
</evidence>
<dbReference type="OMA" id="AFERINM"/>
<dbReference type="AlphaFoldDB" id="A0A200PYF0"/>
<evidence type="ECO:0000256" key="7">
    <source>
        <dbReference type="ARBA" id="ARBA00023315"/>
    </source>
</evidence>
<evidence type="ECO:0000256" key="2">
    <source>
        <dbReference type="ARBA" id="ARBA00007282"/>
    </source>
</evidence>
<dbReference type="GO" id="GO:0016020">
    <property type="term" value="C:membrane"/>
    <property type="evidence" value="ECO:0007669"/>
    <property type="project" value="UniProtKB-SubCell"/>
</dbReference>
<dbReference type="STRING" id="56857.A0A200PYF0"/>
<dbReference type="InterPro" id="IPR044851">
    <property type="entry name" value="Wax_synthase"/>
</dbReference>
<dbReference type="InterPro" id="IPR032805">
    <property type="entry name" value="Wax_synthase_dom"/>
</dbReference>
<sequence length="193" mass="22201">MGAVLARMVFKLEVERQFDNISQSTSTQNFWGRRWNLVSSSILRSTVYDPVRRICSRTCILGERLGLYVAVVATFVVSGIMHELLFYYMGERMWPVWDVLWFFALSGICVSVEIAVKKALKGRWQLNPLILRPLTLGFLMLTAFLWLFPAFERINMDIRVNQEIATFGQFVKGVVVNSNRVSFSLGLDYLLSN</sequence>
<evidence type="ECO:0000313" key="11">
    <source>
        <dbReference type="Proteomes" id="UP000195402"/>
    </source>
</evidence>
<dbReference type="Pfam" id="PF13813">
    <property type="entry name" value="MBOAT_2"/>
    <property type="match status" value="1"/>
</dbReference>
<dbReference type="InParanoid" id="A0A200PYF0"/>
<evidence type="ECO:0000256" key="6">
    <source>
        <dbReference type="ARBA" id="ARBA00023136"/>
    </source>
</evidence>
<keyword evidence="3" id="KW-0808">Transferase</keyword>
<evidence type="ECO:0000256" key="8">
    <source>
        <dbReference type="SAM" id="Phobius"/>
    </source>
</evidence>
<dbReference type="Proteomes" id="UP000195402">
    <property type="component" value="Unassembled WGS sequence"/>
</dbReference>
<keyword evidence="4 8" id="KW-0812">Transmembrane</keyword>